<evidence type="ECO:0000313" key="1">
    <source>
        <dbReference type="EMBL" id="KAK0447297.1"/>
    </source>
</evidence>
<sequence length="220" mass="24069">MGAEGDLSFTPDSSSADFDYGGPLHSCYLYHHTHGPIFPIDPDVENASKTDRSDVVALSTSKPLRKVGAGISSMILMTHEMAMQLGRRAAILQDLSLTATQTPNFIMKTTDALQGTASDDALWTLHVFDDLTAEDSERRSSSLCFGTAYIMACTGFLDAEAQQNHDEAKCKARIDSDSRVRQVDAFDMLLPLQEMTAYNAVHNTPLSESQSAQKDNDDVR</sequence>
<dbReference type="AlphaFoldDB" id="A0AA39JRR2"/>
<evidence type="ECO:0000313" key="2">
    <source>
        <dbReference type="Proteomes" id="UP001175226"/>
    </source>
</evidence>
<comment type="caution">
    <text evidence="1">The sequence shown here is derived from an EMBL/GenBank/DDBJ whole genome shotgun (WGS) entry which is preliminary data.</text>
</comment>
<name>A0AA39JRR2_9AGAR</name>
<accession>A0AA39JRR2</accession>
<dbReference type="EMBL" id="JAUEPT010000012">
    <property type="protein sequence ID" value="KAK0447297.1"/>
    <property type="molecule type" value="Genomic_DNA"/>
</dbReference>
<protein>
    <submittedName>
        <fullName evidence="1">Uncharacterized protein</fullName>
    </submittedName>
</protein>
<reference evidence="1" key="1">
    <citation type="submission" date="2023-06" db="EMBL/GenBank/DDBJ databases">
        <authorList>
            <consortium name="Lawrence Berkeley National Laboratory"/>
            <person name="Ahrendt S."/>
            <person name="Sahu N."/>
            <person name="Indic B."/>
            <person name="Wong-Bajracharya J."/>
            <person name="Merenyi Z."/>
            <person name="Ke H.-M."/>
            <person name="Monk M."/>
            <person name="Kocsube S."/>
            <person name="Drula E."/>
            <person name="Lipzen A."/>
            <person name="Balint B."/>
            <person name="Henrissat B."/>
            <person name="Andreopoulos B."/>
            <person name="Martin F.M."/>
            <person name="Harder C.B."/>
            <person name="Rigling D."/>
            <person name="Ford K.L."/>
            <person name="Foster G.D."/>
            <person name="Pangilinan J."/>
            <person name="Papanicolaou A."/>
            <person name="Barry K."/>
            <person name="LaButti K."/>
            <person name="Viragh M."/>
            <person name="Koriabine M."/>
            <person name="Yan M."/>
            <person name="Riley R."/>
            <person name="Champramary S."/>
            <person name="Plett K.L."/>
            <person name="Tsai I.J."/>
            <person name="Slot J."/>
            <person name="Sipos G."/>
            <person name="Plett J."/>
            <person name="Nagy L.G."/>
            <person name="Grigoriev I.V."/>
        </authorList>
    </citation>
    <scope>NUCLEOTIDE SEQUENCE</scope>
    <source>
        <strain evidence="1">FPL87.14</strain>
    </source>
</reference>
<dbReference type="Proteomes" id="UP001175226">
    <property type="component" value="Unassembled WGS sequence"/>
</dbReference>
<keyword evidence="2" id="KW-1185">Reference proteome</keyword>
<proteinExistence type="predicted"/>
<organism evidence="1 2">
    <name type="scientific">Armillaria borealis</name>
    <dbReference type="NCBI Taxonomy" id="47425"/>
    <lineage>
        <taxon>Eukaryota</taxon>
        <taxon>Fungi</taxon>
        <taxon>Dikarya</taxon>
        <taxon>Basidiomycota</taxon>
        <taxon>Agaricomycotina</taxon>
        <taxon>Agaricomycetes</taxon>
        <taxon>Agaricomycetidae</taxon>
        <taxon>Agaricales</taxon>
        <taxon>Marasmiineae</taxon>
        <taxon>Physalacriaceae</taxon>
        <taxon>Armillaria</taxon>
    </lineage>
</organism>
<gene>
    <name evidence="1" type="ORF">EV421DRAFT_1733843</name>
</gene>